<proteinExistence type="predicted"/>
<dbReference type="AlphaFoldDB" id="A0A6C0HFH6"/>
<evidence type="ECO:0000313" key="1">
    <source>
        <dbReference type="EMBL" id="QHT79358.1"/>
    </source>
</evidence>
<protein>
    <submittedName>
        <fullName evidence="1">Uncharacterized protein</fullName>
    </submittedName>
</protein>
<organism evidence="1">
    <name type="scientific">viral metagenome</name>
    <dbReference type="NCBI Taxonomy" id="1070528"/>
    <lineage>
        <taxon>unclassified sequences</taxon>
        <taxon>metagenomes</taxon>
        <taxon>organismal metagenomes</taxon>
    </lineage>
</organism>
<name>A0A6C0HFH6_9ZZZZ</name>
<sequence>MEEYIEGLVNSVVNGKMYGLPDFTDDLPKVFEASDMDPRKEWYRYVEYRKAVNLRNARNSFIVHRDRERLAEDFRVAYYLAGEDKKKFEK</sequence>
<dbReference type="EMBL" id="MN739948">
    <property type="protein sequence ID" value="QHT79358.1"/>
    <property type="molecule type" value="Genomic_DNA"/>
</dbReference>
<reference evidence="1" key="1">
    <citation type="journal article" date="2020" name="Nature">
        <title>Giant virus diversity and host interactions through global metagenomics.</title>
        <authorList>
            <person name="Schulz F."/>
            <person name="Roux S."/>
            <person name="Paez-Espino D."/>
            <person name="Jungbluth S."/>
            <person name="Walsh D.A."/>
            <person name="Denef V.J."/>
            <person name="McMahon K.D."/>
            <person name="Konstantinidis K.T."/>
            <person name="Eloe-Fadrosh E.A."/>
            <person name="Kyrpides N.C."/>
            <person name="Woyke T."/>
        </authorList>
    </citation>
    <scope>NUCLEOTIDE SEQUENCE</scope>
    <source>
        <strain evidence="1">GVMAG-M-3300023179-99</strain>
    </source>
</reference>
<accession>A0A6C0HFH6</accession>